<organism evidence="2 3">
    <name type="scientific">Macleaya cordata</name>
    <name type="common">Five-seeded plume-poppy</name>
    <name type="synonym">Bocconia cordata</name>
    <dbReference type="NCBI Taxonomy" id="56857"/>
    <lineage>
        <taxon>Eukaryota</taxon>
        <taxon>Viridiplantae</taxon>
        <taxon>Streptophyta</taxon>
        <taxon>Embryophyta</taxon>
        <taxon>Tracheophyta</taxon>
        <taxon>Spermatophyta</taxon>
        <taxon>Magnoliopsida</taxon>
        <taxon>Ranunculales</taxon>
        <taxon>Papaveraceae</taxon>
        <taxon>Papaveroideae</taxon>
        <taxon>Macleaya</taxon>
    </lineage>
</organism>
<proteinExistence type="predicted"/>
<dbReference type="InParanoid" id="A0A200QV17"/>
<sequence>MLILRGTSKIKKFALSCNGLFDESRINAWISTIIRCEVAELILVIEVKEAFKNPLSLFTCESLIKLKLEINSILYLPKSISFPRLRYLELYRVKFRDEYLNEQLFSNCPVLEELILLECTWVNMKSVCISAPALKRLMIDGHYRANGDIIHNCEVKIHAPGLEYLTYKMEIKIKRRFLRLGEDSKI</sequence>
<dbReference type="InterPro" id="IPR050232">
    <property type="entry name" value="FBL13/AtMIF1-like"/>
</dbReference>
<feature type="domain" description="F-box/LRR-repeat protein 15/At3g58940/PEG3-like LRR" evidence="1">
    <location>
        <begin position="27"/>
        <end position="170"/>
    </location>
</feature>
<name>A0A200QV17_MACCD</name>
<dbReference type="InterPro" id="IPR055411">
    <property type="entry name" value="LRR_FXL15/At3g58940/PEG3-like"/>
</dbReference>
<dbReference type="Proteomes" id="UP000195402">
    <property type="component" value="Unassembled WGS sequence"/>
</dbReference>
<accession>A0A200QV17</accession>
<dbReference type="OrthoDB" id="612216at2759"/>
<comment type="caution">
    <text evidence="2">The sequence shown here is derived from an EMBL/GenBank/DDBJ whole genome shotgun (WGS) entry which is preliminary data.</text>
</comment>
<dbReference type="InterPro" id="IPR032675">
    <property type="entry name" value="LRR_dom_sf"/>
</dbReference>
<dbReference type="EMBL" id="MVGT01001057">
    <property type="protein sequence ID" value="OVA14307.1"/>
    <property type="molecule type" value="Genomic_DNA"/>
</dbReference>
<evidence type="ECO:0000313" key="2">
    <source>
        <dbReference type="EMBL" id="OVA14307.1"/>
    </source>
</evidence>
<evidence type="ECO:0000259" key="1">
    <source>
        <dbReference type="Pfam" id="PF24758"/>
    </source>
</evidence>
<dbReference type="Gene3D" id="3.80.10.10">
    <property type="entry name" value="Ribonuclease Inhibitor"/>
    <property type="match status" value="1"/>
</dbReference>
<protein>
    <recommendedName>
        <fullName evidence="1">F-box/LRR-repeat protein 15/At3g58940/PEG3-like LRR domain-containing protein</fullName>
    </recommendedName>
</protein>
<dbReference type="SUPFAM" id="SSF52058">
    <property type="entry name" value="L domain-like"/>
    <property type="match status" value="1"/>
</dbReference>
<dbReference type="AlphaFoldDB" id="A0A200QV17"/>
<reference evidence="2 3" key="1">
    <citation type="journal article" date="2017" name="Mol. Plant">
        <title>The Genome of Medicinal Plant Macleaya cordata Provides New Insights into Benzylisoquinoline Alkaloids Metabolism.</title>
        <authorList>
            <person name="Liu X."/>
            <person name="Liu Y."/>
            <person name="Huang P."/>
            <person name="Ma Y."/>
            <person name="Qing Z."/>
            <person name="Tang Q."/>
            <person name="Cao H."/>
            <person name="Cheng P."/>
            <person name="Zheng Y."/>
            <person name="Yuan Z."/>
            <person name="Zhou Y."/>
            <person name="Liu J."/>
            <person name="Tang Z."/>
            <person name="Zhuo Y."/>
            <person name="Zhang Y."/>
            <person name="Yu L."/>
            <person name="Huang J."/>
            <person name="Yang P."/>
            <person name="Peng Q."/>
            <person name="Zhang J."/>
            <person name="Jiang W."/>
            <person name="Zhang Z."/>
            <person name="Lin K."/>
            <person name="Ro D.K."/>
            <person name="Chen X."/>
            <person name="Xiong X."/>
            <person name="Shang Y."/>
            <person name="Huang S."/>
            <person name="Zeng J."/>
        </authorList>
    </citation>
    <scope>NUCLEOTIDE SEQUENCE [LARGE SCALE GENOMIC DNA]</scope>
    <source>
        <strain evidence="3">cv. BLH2017</strain>
        <tissue evidence="2">Root</tissue>
    </source>
</reference>
<keyword evidence="3" id="KW-1185">Reference proteome</keyword>
<dbReference type="PANTHER" id="PTHR31900:SF30">
    <property type="entry name" value="SUPERFAMILY PROTEIN, PUTATIVE-RELATED"/>
    <property type="match status" value="1"/>
</dbReference>
<evidence type="ECO:0000313" key="3">
    <source>
        <dbReference type="Proteomes" id="UP000195402"/>
    </source>
</evidence>
<dbReference type="Pfam" id="PF24758">
    <property type="entry name" value="LRR_At5g56370"/>
    <property type="match status" value="1"/>
</dbReference>
<dbReference type="STRING" id="56857.A0A200QV17"/>
<dbReference type="PANTHER" id="PTHR31900">
    <property type="entry name" value="F-BOX/RNI SUPERFAMILY PROTEIN-RELATED"/>
    <property type="match status" value="1"/>
</dbReference>
<dbReference type="OMA" id="ESANIWL"/>
<gene>
    <name evidence="2" type="ORF">BVC80_9021g38</name>
</gene>